<evidence type="ECO:0008006" key="3">
    <source>
        <dbReference type="Google" id="ProtNLM"/>
    </source>
</evidence>
<keyword evidence="2" id="KW-1185">Reference proteome</keyword>
<reference evidence="2" key="1">
    <citation type="submission" date="2020-09" db="EMBL/GenBank/DDBJ databases">
        <title>Whole genome shotgun sequence of Streptomyces cinnamonensis NBRC 15873.</title>
        <authorList>
            <person name="Komaki H."/>
            <person name="Tamura T."/>
        </authorList>
    </citation>
    <scope>NUCLEOTIDE SEQUENCE [LARGE SCALE GENOMIC DNA]</scope>
    <source>
        <strain evidence="2">NBRC 15873</strain>
    </source>
</reference>
<name>A0ABQ3NVM0_STRVG</name>
<sequence>MAVGAAAAVGEVAAEAVAALPRAIDAARAIAGIVSALRMEFLLNGPGFVPGTPDMRDILGAWLRAARAAGEGAAEGPSP</sequence>
<evidence type="ECO:0000313" key="2">
    <source>
        <dbReference type="Proteomes" id="UP000660554"/>
    </source>
</evidence>
<dbReference type="EMBL" id="BNDV01000016">
    <property type="protein sequence ID" value="GHI16830.1"/>
    <property type="molecule type" value="Genomic_DNA"/>
</dbReference>
<proteinExistence type="predicted"/>
<organism evidence="1 2">
    <name type="scientific">Streptomyces virginiae</name>
    <name type="common">Streptomyces cinnamonensis</name>
    <dbReference type="NCBI Taxonomy" id="1961"/>
    <lineage>
        <taxon>Bacteria</taxon>
        <taxon>Bacillati</taxon>
        <taxon>Actinomycetota</taxon>
        <taxon>Actinomycetes</taxon>
        <taxon>Kitasatosporales</taxon>
        <taxon>Streptomycetaceae</taxon>
        <taxon>Streptomyces</taxon>
    </lineage>
</organism>
<comment type="caution">
    <text evidence="1">The sequence shown here is derived from an EMBL/GenBank/DDBJ whole genome shotgun (WGS) entry which is preliminary data.</text>
</comment>
<dbReference type="Proteomes" id="UP000660554">
    <property type="component" value="Unassembled WGS sequence"/>
</dbReference>
<accession>A0ABQ3NVM0</accession>
<protein>
    <recommendedName>
        <fullName evidence="3">TetR family transcriptional regulator</fullName>
    </recommendedName>
</protein>
<evidence type="ECO:0000313" key="1">
    <source>
        <dbReference type="EMBL" id="GHI16830.1"/>
    </source>
</evidence>
<gene>
    <name evidence="1" type="ORF">Scinn_62930</name>
</gene>